<feature type="chain" id="PRO_5047053110" evidence="1">
    <location>
        <begin position="25"/>
        <end position="245"/>
    </location>
</feature>
<name>A0ABS3GV52_9ENTE</name>
<evidence type="ECO:0000313" key="3">
    <source>
        <dbReference type="EMBL" id="MBO0439137.1"/>
    </source>
</evidence>
<dbReference type="Pfam" id="PF13731">
    <property type="entry name" value="WxL"/>
    <property type="match status" value="1"/>
</dbReference>
<dbReference type="EMBL" id="JAFLWD010000006">
    <property type="protein sequence ID" value="MBO0439137.1"/>
    <property type="molecule type" value="Genomic_DNA"/>
</dbReference>
<organism evidence="3 4">
    <name type="scientific">Candidatus Enterococcus ikei</name>
    <dbReference type="NCBI Taxonomy" id="2815326"/>
    <lineage>
        <taxon>Bacteria</taxon>
        <taxon>Bacillati</taxon>
        <taxon>Bacillota</taxon>
        <taxon>Bacilli</taxon>
        <taxon>Lactobacillales</taxon>
        <taxon>Enterococcaceae</taxon>
        <taxon>Enterococcus</taxon>
    </lineage>
</organism>
<keyword evidence="1" id="KW-0732">Signal</keyword>
<evidence type="ECO:0000259" key="2">
    <source>
        <dbReference type="Pfam" id="PF13731"/>
    </source>
</evidence>
<sequence>MKKLVLTTLLASSALMVFAKTADAEEVGKDKTDVGIKFETDGPVKPGSGPFKDNLSLVFVPSSFDFGNQKAVANIATYNNTFKEAQYITVNDDRQGTTTGEGENAVTTTTAWKVTASMSDLVSTGDSATSLPSKLTFDLGDAQAYTIGTKIDQETNDFIPNPIEENTSKLPEPNNIILGDGKTKSISLEAGKTTAVQILGKSKADAVKGGFVTKISNVKLNVTSGSNASGKTFKSSVNWSLDNTY</sequence>
<evidence type="ECO:0000256" key="1">
    <source>
        <dbReference type="SAM" id="SignalP"/>
    </source>
</evidence>
<feature type="signal peptide" evidence="1">
    <location>
        <begin position="1"/>
        <end position="24"/>
    </location>
</feature>
<reference evidence="3 4" key="1">
    <citation type="submission" date="2021-03" db="EMBL/GenBank/DDBJ databases">
        <title>Enterococcal diversity collection.</title>
        <authorList>
            <person name="Gilmore M.S."/>
            <person name="Schwartzman J."/>
            <person name="Van Tyne D."/>
            <person name="Martin M."/>
            <person name="Earl A.M."/>
            <person name="Manson A.L."/>
            <person name="Straub T."/>
            <person name="Salamzade R."/>
            <person name="Saavedra J."/>
            <person name="Lebreton F."/>
            <person name="Prichula J."/>
            <person name="Schaufler K."/>
            <person name="Gaca A."/>
            <person name="Sgardioli B."/>
            <person name="Wagenaar J."/>
            <person name="Strong T."/>
        </authorList>
    </citation>
    <scope>NUCLEOTIDE SEQUENCE [LARGE SCALE GENOMIC DNA]</scope>
    <source>
        <strain evidence="3 4">DIV0869a</strain>
    </source>
</reference>
<comment type="caution">
    <text evidence="3">The sequence shown here is derived from an EMBL/GenBank/DDBJ whole genome shotgun (WGS) entry which is preliminary data.</text>
</comment>
<feature type="domain" description="WxL" evidence="2">
    <location>
        <begin position="43"/>
        <end position="244"/>
    </location>
</feature>
<dbReference type="RefSeq" id="WP_207111245.1">
    <property type="nucleotide sequence ID" value="NZ_JAFLWD010000006.1"/>
</dbReference>
<proteinExistence type="predicted"/>
<dbReference type="Proteomes" id="UP000664632">
    <property type="component" value="Unassembled WGS sequence"/>
</dbReference>
<protein>
    <submittedName>
        <fullName evidence="3">WxL domain-containing protein</fullName>
    </submittedName>
</protein>
<gene>
    <name evidence="3" type="ORF">JZO69_02035</name>
</gene>
<dbReference type="InterPro" id="IPR027994">
    <property type="entry name" value="WxL_dom"/>
</dbReference>
<evidence type="ECO:0000313" key="4">
    <source>
        <dbReference type="Proteomes" id="UP000664632"/>
    </source>
</evidence>
<keyword evidence="4" id="KW-1185">Reference proteome</keyword>
<accession>A0ABS3GV52</accession>